<feature type="transmembrane region" description="Helical" evidence="1">
    <location>
        <begin position="369"/>
        <end position="391"/>
    </location>
</feature>
<dbReference type="CDD" id="cd06225">
    <property type="entry name" value="HAMP"/>
    <property type="match status" value="1"/>
</dbReference>
<dbReference type="EMBL" id="DVMR01000073">
    <property type="protein sequence ID" value="HIU44591.1"/>
    <property type="molecule type" value="Genomic_DNA"/>
</dbReference>
<dbReference type="PANTHER" id="PTHR32089:SF112">
    <property type="entry name" value="LYSOZYME-LIKE PROTEIN-RELATED"/>
    <property type="match status" value="1"/>
</dbReference>
<dbReference type="GO" id="GO:0007165">
    <property type="term" value="P:signal transduction"/>
    <property type="evidence" value="ECO:0007669"/>
    <property type="project" value="InterPro"/>
</dbReference>
<reference evidence="3" key="2">
    <citation type="journal article" date="2021" name="PeerJ">
        <title>Extensive microbial diversity within the chicken gut microbiome revealed by metagenomics and culture.</title>
        <authorList>
            <person name="Gilroy R."/>
            <person name="Ravi A."/>
            <person name="Getino M."/>
            <person name="Pursley I."/>
            <person name="Horton D.L."/>
            <person name="Alikhan N.F."/>
            <person name="Baker D."/>
            <person name="Gharbi K."/>
            <person name="Hall N."/>
            <person name="Watson M."/>
            <person name="Adriaenssens E.M."/>
            <person name="Foster-Nyarko E."/>
            <person name="Jarju S."/>
            <person name="Secka A."/>
            <person name="Antonio M."/>
            <person name="Oren A."/>
            <person name="Chaudhuri R.R."/>
            <person name="La Ragione R."/>
            <person name="Hildebrand F."/>
            <person name="Pallen M.J."/>
        </authorList>
    </citation>
    <scope>NUCLEOTIDE SEQUENCE</scope>
    <source>
        <strain evidence="3">CHK191-8634</strain>
    </source>
</reference>
<organism evidence="3 4">
    <name type="scientific">Candidatus Ventrousia excrementavium</name>
    <dbReference type="NCBI Taxonomy" id="2840961"/>
    <lineage>
        <taxon>Bacteria</taxon>
        <taxon>Bacillati</taxon>
        <taxon>Bacillota</taxon>
        <taxon>Clostridia</taxon>
        <taxon>Eubacteriales</taxon>
        <taxon>Clostridiaceae</taxon>
        <taxon>Clostridiaceae incertae sedis</taxon>
        <taxon>Candidatus Ventrousia</taxon>
    </lineage>
</organism>
<dbReference type="Proteomes" id="UP000824073">
    <property type="component" value="Unassembled WGS sequence"/>
</dbReference>
<feature type="transmembrane region" description="Helical" evidence="1">
    <location>
        <begin position="551"/>
        <end position="577"/>
    </location>
</feature>
<feature type="domain" description="HAMP" evidence="2">
    <location>
        <begin position="577"/>
        <end position="629"/>
    </location>
</feature>
<gene>
    <name evidence="3" type="ORF">IAB67_09865</name>
</gene>
<keyword evidence="1" id="KW-1133">Transmembrane helix</keyword>
<name>A0A9D1LMJ0_9CLOT</name>
<comment type="caution">
    <text evidence="3">The sequence shown here is derived from an EMBL/GenBank/DDBJ whole genome shotgun (WGS) entry which is preliminary data.</text>
</comment>
<sequence>MKRIKAIVILLLGAAAAVLFALSSQKVVLDSAAEYTMDPNGALYLLSSDSTLTKVSADGRLEWTLTLPTESEDGNNVRYGQIASDRSGGLYITSQEYRRQVNAAGKSEEIILVERIEAYNGDGVRQDPVLTVDKTALSQYSTESYILKIQAHGDSLLAVCRNEGQYEIVQAEPYADQTPAVLASFRLETPNEEMQDYAALSDGTLVYTTKSGDLMAVSPGGEPYSLLPLIGEQSLPGRLSADETDSVYLTELRSGAFYSIDVAGGTFSRLYSATTVIDEENGISFGQVRGAAAAGDGEFCAVSIDTAQPYWVRFDADGQGTCMAQVRRGWNLMLAAGTVAVFVGTAAVLALLLWVLTRLGRRSMLTGRIILHFLPALLLVLAALGIAVLYVGTAERRDRWNDSLAAAARTAAGLLSQSAQQNVGVLTGENGRQALAELMEAAAVQAQSVSGVQDVGLILYALQNDEYYGLYATSQRDAFYSAGFMAPLDSELPADTVQAIADCAQSGGSVELYHNGSKYTGYFQPIQTDAGETVALVEARSEAAPALSGEYTLAFVVCVAGGAAAVIVFLWLLYVLVRAFRPLQELGRCIAEIGAGNWSVKARITSKDELAEIGSSFNQMTEKLNQYISNMVLLNNEYIKFVPRELFQLMGKTKVTDVHLHDKSVRSISLLYVNFQAEGTALDSEAYFDLMNEQFDRIFDLVEKNRGIIERF</sequence>
<dbReference type="AlphaFoldDB" id="A0A9D1LMJ0"/>
<proteinExistence type="predicted"/>
<dbReference type="SUPFAM" id="SSF63829">
    <property type="entry name" value="Calcium-dependent phosphotriesterase"/>
    <property type="match status" value="1"/>
</dbReference>
<accession>A0A9D1LMJ0</accession>
<feature type="transmembrane region" description="Helical" evidence="1">
    <location>
        <begin position="332"/>
        <end position="357"/>
    </location>
</feature>
<evidence type="ECO:0000313" key="3">
    <source>
        <dbReference type="EMBL" id="HIU44591.1"/>
    </source>
</evidence>
<dbReference type="Pfam" id="PF00672">
    <property type="entry name" value="HAMP"/>
    <property type="match status" value="1"/>
</dbReference>
<dbReference type="GO" id="GO:0016020">
    <property type="term" value="C:membrane"/>
    <property type="evidence" value="ECO:0007669"/>
    <property type="project" value="InterPro"/>
</dbReference>
<evidence type="ECO:0000259" key="2">
    <source>
        <dbReference type="PROSITE" id="PS50885"/>
    </source>
</evidence>
<reference evidence="3" key="1">
    <citation type="submission" date="2020-10" db="EMBL/GenBank/DDBJ databases">
        <authorList>
            <person name="Gilroy R."/>
        </authorList>
    </citation>
    <scope>NUCLEOTIDE SEQUENCE</scope>
    <source>
        <strain evidence="3">CHK191-8634</strain>
    </source>
</reference>
<keyword evidence="1" id="KW-0812">Transmembrane</keyword>
<dbReference type="SMART" id="SM00304">
    <property type="entry name" value="HAMP"/>
    <property type="match status" value="1"/>
</dbReference>
<dbReference type="PROSITE" id="PS50885">
    <property type="entry name" value="HAMP"/>
    <property type="match status" value="1"/>
</dbReference>
<evidence type="ECO:0000313" key="4">
    <source>
        <dbReference type="Proteomes" id="UP000824073"/>
    </source>
</evidence>
<protein>
    <submittedName>
        <fullName evidence="3">HAMP domain-containing protein</fullName>
    </submittedName>
</protein>
<dbReference type="Gene3D" id="6.10.340.10">
    <property type="match status" value="1"/>
</dbReference>
<dbReference type="InterPro" id="IPR003660">
    <property type="entry name" value="HAMP_dom"/>
</dbReference>
<dbReference type="PANTHER" id="PTHR32089">
    <property type="entry name" value="METHYL-ACCEPTING CHEMOTAXIS PROTEIN MCPB"/>
    <property type="match status" value="1"/>
</dbReference>
<dbReference type="SUPFAM" id="SSF158472">
    <property type="entry name" value="HAMP domain-like"/>
    <property type="match status" value="1"/>
</dbReference>
<keyword evidence="1" id="KW-0472">Membrane</keyword>
<evidence type="ECO:0000256" key="1">
    <source>
        <dbReference type="SAM" id="Phobius"/>
    </source>
</evidence>
<feature type="non-terminal residue" evidence="3">
    <location>
        <position position="712"/>
    </location>
</feature>